<comment type="similarity">
    <text evidence="2 9">Belongs to the V-ATPase 116 kDa subunit family.</text>
</comment>
<protein>
    <recommendedName>
        <fullName evidence="9">V-type proton ATPase subunit a</fullName>
    </recommendedName>
</protein>
<proteinExistence type="inferred from homology"/>
<comment type="function">
    <text evidence="9">Essential component of the vacuolar proton pump (V-ATPase), a multimeric enzyme that catalyzes the translocation of protons across the membranes. Required for assembly and activity of the V-ATPase.</text>
</comment>
<keyword evidence="6 9" id="KW-1133">Transmembrane helix</keyword>
<feature type="transmembrane region" description="Helical" evidence="9">
    <location>
        <begin position="568"/>
        <end position="588"/>
    </location>
</feature>
<feature type="transmembrane region" description="Helical" evidence="9">
    <location>
        <begin position="405"/>
        <end position="429"/>
    </location>
</feature>
<evidence type="ECO:0000313" key="11">
    <source>
        <dbReference type="EMBL" id="ALC38623.1"/>
    </source>
</evidence>
<evidence type="ECO:0000256" key="6">
    <source>
        <dbReference type="ARBA" id="ARBA00022989"/>
    </source>
</evidence>
<dbReference type="GO" id="GO:0000220">
    <property type="term" value="C:vacuolar proton-transporting V-type ATPase, V0 domain"/>
    <property type="evidence" value="ECO:0007669"/>
    <property type="project" value="InterPro"/>
</dbReference>
<keyword evidence="12" id="KW-1185">Reference proteome</keyword>
<evidence type="ECO:0000256" key="9">
    <source>
        <dbReference type="RuleBase" id="RU361189"/>
    </source>
</evidence>
<dbReference type="AlphaFoldDB" id="A0A0M3QTB5"/>
<keyword evidence="8 9" id="KW-0472">Membrane</keyword>
<feature type="transmembrane region" description="Helical" evidence="9">
    <location>
        <begin position="760"/>
        <end position="784"/>
    </location>
</feature>
<evidence type="ECO:0000256" key="4">
    <source>
        <dbReference type="ARBA" id="ARBA00022692"/>
    </source>
</evidence>
<name>A0A0M3QTB5_DROBS</name>
<reference evidence="11 12" key="1">
    <citation type="submission" date="2015-08" db="EMBL/GenBank/DDBJ databases">
        <title>Ancestral chromatin configuration constrains chromatin evolution on differentiating sex chromosomes in Drosophila.</title>
        <authorList>
            <person name="Zhou Q."/>
            <person name="Bachtrog D."/>
        </authorList>
    </citation>
    <scope>NUCLEOTIDE SEQUENCE [LARGE SCALE GENOMIC DNA]</scope>
    <source>
        <tissue evidence="11">Whole larvae</tissue>
    </source>
</reference>
<keyword evidence="3 9" id="KW-0813">Transport</keyword>
<accession>A0A0M3QTB5</accession>
<sequence>MGDMFRSEQMALCQLFIQPEAAYASIAELGESGCVQFRDLNDQVNAFQRKFVTEVRRCDDMERRLRYVENELRKDDIKLPVLSADQEPGAPNPREIIDLEAQLEKTENELREMSANGASLNANYRHMHELKNVLENTEGFFSDQEVINLDSNRMTDPNDPNATQAGAQRGQLAFVAGVIRLERYFSFERMLWRISRGNIFLRRTDISGLCEDEDTGRQVLKTVFVAFFQGEQLKQRIKKVCAGYHADVYPCPSSHAERAEMIRDVNVRLEDLKLVLNQSADHRLRVLNSASKHLARWSIMVKKMKAIYHILNYFNNDVTGKCLIGEGWVPVRDLPTVQNALARGSKRVESSIPAFMNVISTNEQPPTFTRTNKFTSGFQNLIDSYGMASYREVNPALYTCITFPFLFAVMFGDLGHGLILLAFASWLIIKERQLAAIKEEIFNIFFGGRYIILLMGCFSIYTGIIYNDVFSKSMNIFGSGWHNAFNTSTILDTSTHYLQYRPKMSNYKTYPLGMDPIWQMADNKIIFLNTFKMKLSIIFGVLHMIFGVCMSVVNFVHYKKYMSLLLEFLPQILFLILLFGYMVFMMFYKWIVYSDFTDEQALTPGCAPSILILFINMMLNGHQKPLDGCKEYMFEGQELLQQLFVIIALVCIPWMLLAKPLYIMATRPKHIAPPPQSTPGMAAVANGGAHGGSGGGHGHDDEPMGEVFIQQAIHTIEYVLSTVSHTASYLRLWALSLAHAQLSEVLWSMVFANSFKFPNYIGSVVTFFIFGAWAVLTVGILVLIEGLSAFLHTLRLHWVEFMSKFYEGAGYAFEPFSFKSILEVTEE</sequence>
<keyword evidence="7 9" id="KW-0406">Ion transport</keyword>
<evidence type="ECO:0000256" key="10">
    <source>
        <dbReference type="SAM" id="Coils"/>
    </source>
</evidence>
<gene>
    <name evidence="11" type="ORF">Dbus_chr2Lg708</name>
</gene>
<evidence type="ECO:0000256" key="3">
    <source>
        <dbReference type="ARBA" id="ARBA00022448"/>
    </source>
</evidence>
<feature type="transmembrane region" description="Helical" evidence="9">
    <location>
        <begin position="441"/>
        <end position="466"/>
    </location>
</feature>
<feature type="transmembrane region" description="Helical" evidence="9">
    <location>
        <begin position="600"/>
        <end position="619"/>
    </location>
</feature>
<dbReference type="OMA" id="YHILNYF"/>
<feature type="transmembrane region" description="Helical" evidence="9">
    <location>
        <begin position="639"/>
        <end position="657"/>
    </location>
</feature>
<dbReference type="EMBL" id="CP012523">
    <property type="protein sequence ID" value="ALC38623.1"/>
    <property type="molecule type" value="Genomic_DNA"/>
</dbReference>
<keyword evidence="5 9" id="KW-0375">Hydrogen ion transport</keyword>
<dbReference type="OrthoDB" id="10264220at2759"/>
<dbReference type="GO" id="GO:0051117">
    <property type="term" value="F:ATPase binding"/>
    <property type="evidence" value="ECO:0007669"/>
    <property type="project" value="TreeGrafter"/>
</dbReference>
<dbReference type="Pfam" id="PF01496">
    <property type="entry name" value="V_ATPase_I"/>
    <property type="match status" value="1"/>
</dbReference>
<dbReference type="GO" id="GO:0046961">
    <property type="term" value="F:proton-transporting ATPase activity, rotational mechanism"/>
    <property type="evidence" value="ECO:0007669"/>
    <property type="project" value="InterPro"/>
</dbReference>
<dbReference type="InterPro" id="IPR002490">
    <property type="entry name" value="V-ATPase_116kDa_su"/>
</dbReference>
<dbReference type="Proteomes" id="UP000494163">
    <property type="component" value="Chromosome 2L"/>
</dbReference>
<feature type="coiled-coil region" evidence="10">
    <location>
        <begin position="96"/>
        <end position="123"/>
    </location>
</feature>
<organism evidence="11 12">
    <name type="scientific">Drosophila busckii</name>
    <name type="common">Fruit fly</name>
    <dbReference type="NCBI Taxonomy" id="30019"/>
    <lineage>
        <taxon>Eukaryota</taxon>
        <taxon>Metazoa</taxon>
        <taxon>Ecdysozoa</taxon>
        <taxon>Arthropoda</taxon>
        <taxon>Hexapoda</taxon>
        <taxon>Insecta</taxon>
        <taxon>Pterygota</taxon>
        <taxon>Neoptera</taxon>
        <taxon>Endopterygota</taxon>
        <taxon>Diptera</taxon>
        <taxon>Brachycera</taxon>
        <taxon>Muscomorpha</taxon>
        <taxon>Ephydroidea</taxon>
        <taxon>Drosophilidae</taxon>
        <taxon>Drosophila</taxon>
    </lineage>
</organism>
<keyword evidence="4 9" id="KW-0812">Transmembrane</keyword>
<dbReference type="PIRSF" id="PIRSF001293">
    <property type="entry name" value="ATP6V0A1"/>
    <property type="match status" value="1"/>
</dbReference>
<evidence type="ECO:0000256" key="2">
    <source>
        <dbReference type="ARBA" id="ARBA00009904"/>
    </source>
</evidence>
<evidence type="ECO:0000256" key="5">
    <source>
        <dbReference type="ARBA" id="ARBA00022781"/>
    </source>
</evidence>
<dbReference type="STRING" id="30019.A0A0M3QTB5"/>
<comment type="subcellular location">
    <subcellularLocation>
        <location evidence="1">Membrane</location>
        <topology evidence="1">Multi-pass membrane protein</topology>
    </subcellularLocation>
</comment>
<keyword evidence="10" id="KW-0175">Coiled coil</keyword>
<evidence type="ECO:0000256" key="8">
    <source>
        <dbReference type="ARBA" id="ARBA00023136"/>
    </source>
</evidence>
<dbReference type="GO" id="GO:0005886">
    <property type="term" value="C:plasma membrane"/>
    <property type="evidence" value="ECO:0007669"/>
    <property type="project" value="TreeGrafter"/>
</dbReference>
<dbReference type="GO" id="GO:0007035">
    <property type="term" value="P:vacuolar acidification"/>
    <property type="evidence" value="ECO:0007669"/>
    <property type="project" value="TreeGrafter"/>
</dbReference>
<evidence type="ECO:0000256" key="1">
    <source>
        <dbReference type="ARBA" id="ARBA00004141"/>
    </source>
</evidence>
<evidence type="ECO:0000313" key="12">
    <source>
        <dbReference type="Proteomes" id="UP000494163"/>
    </source>
</evidence>
<dbReference type="InterPro" id="IPR026028">
    <property type="entry name" value="V-type_ATPase_116kDa_su_euka"/>
</dbReference>
<dbReference type="PANTHER" id="PTHR11629">
    <property type="entry name" value="VACUOLAR PROTON ATPASES"/>
    <property type="match status" value="1"/>
</dbReference>
<dbReference type="PANTHER" id="PTHR11629:SF61">
    <property type="entry name" value="V-TYPE PROTON ATPASE SUBUNIT A"/>
    <property type="match status" value="1"/>
</dbReference>
<feature type="transmembrane region" description="Helical" evidence="9">
    <location>
        <begin position="537"/>
        <end position="556"/>
    </location>
</feature>
<evidence type="ECO:0000256" key="7">
    <source>
        <dbReference type="ARBA" id="ARBA00023065"/>
    </source>
</evidence>